<dbReference type="InterPro" id="IPR000073">
    <property type="entry name" value="AB_hydrolase_1"/>
</dbReference>
<dbReference type="NCBIfam" id="TIGR02427">
    <property type="entry name" value="protocat_pcaD"/>
    <property type="match status" value="1"/>
</dbReference>
<dbReference type="PANTHER" id="PTHR43433:SF5">
    <property type="entry name" value="AB HYDROLASE-1 DOMAIN-CONTAINING PROTEIN"/>
    <property type="match status" value="1"/>
</dbReference>
<dbReference type="SUPFAM" id="SSF53474">
    <property type="entry name" value="alpha/beta-Hydrolases"/>
    <property type="match status" value="1"/>
</dbReference>
<evidence type="ECO:0000313" key="2">
    <source>
        <dbReference type="EMBL" id="SVB53370.1"/>
    </source>
</evidence>
<feature type="domain" description="AB hydrolase-1" evidence="1">
    <location>
        <begin position="34"/>
        <end position="134"/>
    </location>
</feature>
<sequence>VPETHIMNDGCKIHYSHFPNPGKSTVVLSAPIGTTMAIWQPQIAALQERFSVLSYDSRGHGLSDAYPGSYSMDRLGWDVVELIDALELEKVHFCGLSLGGMVGQWLSYRHPERINSLVLANTAAYMGPPSGWEDRINLVLSKGIACIWEVFCERMLTGDFINGNPEIIAELKSMFESIDASGYAGCCAAIRDMDMRPTSHLNQLRTLMIAGSQDIATPVAQLRSLKEVYADASLVELDAAHLSNIEQAEEFTKHLIDFLQA</sequence>
<feature type="non-terminal residue" evidence="2">
    <location>
        <position position="1"/>
    </location>
</feature>
<dbReference type="GO" id="GO:0047570">
    <property type="term" value="F:3-oxoadipate enol-lactonase activity"/>
    <property type="evidence" value="ECO:0007669"/>
    <property type="project" value="InterPro"/>
</dbReference>
<evidence type="ECO:0000259" key="1">
    <source>
        <dbReference type="Pfam" id="PF00561"/>
    </source>
</evidence>
<dbReference type="PRINTS" id="PR00111">
    <property type="entry name" value="ABHYDROLASE"/>
</dbReference>
<dbReference type="EMBL" id="UINC01045969">
    <property type="protein sequence ID" value="SVB53370.1"/>
    <property type="molecule type" value="Genomic_DNA"/>
</dbReference>
<accession>A0A382ERM1</accession>
<dbReference type="GO" id="GO:0042952">
    <property type="term" value="P:beta-ketoadipate pathway"/>
    <property type="evidence" value="ECO:0007669"/>
    <property type="project" value="InterPro"/>
</dbReference>
<proteinExistence type="predicted"/>
<dbReference type="Gene3D" id="3.40.50.1820">
    <property type="entry name" value="alpha/beta hydrolase"/>
    <property type="match status" value="1"/>
</dbReference>
<name>A0A382ERM1_9ZZZZ</name>
<dbReference type="Pfam" id="PF00561">
    <property type="entry name" value="Abhydrolase_1"/>
    <property type="match status" value="1"/>
</dbReference>
<dbReference type="AlphaFoldDB" id="A0A382ERM1"/>
<dbReference type="PANTHER" id="PTHR43433">
    <property type="entry name" value="HYDROLASE, ALPHA/BETA FOLD FAMILY PROTEIN"/>
    <property type="match status" value="1"/>
</dbReference>
<gene>
    <name evidence="2" type="ORF">METZ01_LOCUS206224</name>
</gene>
<dbReference type="InterPro" id="IPR050471">
    <property type="entry name" value="AB_hydrolase"/>
</dbReference>
<organism evidence="2">
    <name type="scientific">marine metagenome</name>
    <dbReference type="NCBI Taxonomy" id="408172"/>
    <lineage>
        <taxon>unclassified sequences</taxon>
        <taxon>metagenomes</taxon>
        <taxon>ecological metagenomes</taxon>
    </lineage>
</organism>
<dbReference type="InterPro" id="IPR029058">
    <property type="entry name" value="AB_hydrolase_fold"/>
</dbReference>
<dbReference type="InterPro" id="IPR026968">
    <property type="entry name" value="PcaD/CatD"/>
</dbReference>
<reference evidence="2" key="1">
    <citation type="submission" date="2018-05" db="EMBL/GenBank/DDBJ databases">
        <authorList>
            <person name="Lanie J.A."/>
            <person name="Ng W.-L."/>
            <person name="Kazmierczak K.M."/>
            <person name="Andrzejewski T.M."/>
            <person name="Davidsen T.M."/>
            <person name="Wayne K.J."/>
            <person name="Tettelin H."/>
            <person name="Glass J.I."/>
            <person name="Rusch D."/>
            <person name="Podicherti R."/>
            <person name="Tsui H.-C.T."/>
            <person name="Winkler M.E."/>
        </authorList>
    </citation>
    <scope>NUCLEOTIDE SEQUENCE</scope>
</reference>
<protein>
    <recommendedName>
        <fullName evidence="1">AB hydrolase-1 domain-containing protein</fullName>
    </recommendedName>
</protein>